<accession>A0A0P0IV68</accession>
<name>A0A0P0IV68_9CAUD</name>
<dbReference type="PANTHER" id="PTHR37301:SF1">
    <property type="entry name" value="DNA-BINDING PROTEIN"/>
    <property type="match status" value="1"/>
</dbReference>
<dbReference type="CDD" id="cd00093">
    <property type="entry name" value="HTH_XRE"/>
    <property type="match status" value="1"/>
</dbReference>
<dbReference type="InterPro" id="IPR001387">
    <property type="entry name" value="Cro/C1-type_HTH"/>
</dbReference>
<keyword evidence="3" id="KW-1185">Reference proteome</keyword>
<evidence type="ECO:0000259" key="1">
    <source>
        <dbReference type="PROSITE" id="PS50943"/>
    </source>
</evidence>
<dbReference type="InterPro" id="IPR010982">
    <property type="entry name" value="Lambda_DNA-bd_dom_sf"/>
</dbReference>
<dbReference type="SUPFAM" id="SSF47413">
    <property type="entry name" value="lambda repressor-like DNA-binding domains"/>
    <property type="match status" value="1"/>
</dbReference>
<dbReference type="OrthoDB" id="39631at10239"/>
<gene>
    <name evidence="2" type="ORF">iA2_39</name>
</gene>
<feature type="domain" description="HTH cro/C1-type" evidence="1">
    <location>
        <begin position="7"/>
        <end position="62"/>
    </location>
</feature>
<proteinExistence type="predicted"/>
<dbReference type="Gene3D" id="1.10.260.40">
    <property type="entry name" value="lambda repressor-like DNA-binding domains"/>
    <property type="match status" value="1"/>
</dbReference>
<dbReference type="Pfam" id="PF13443">
    <property type="entry name" value="HTH_26"/>
    <property type="match status" value="1"/>
</dbReference>
<dbReference type="PANTHER" id="PTHR37301">
    <property type="entry name" value="DNA-BINDING PROTEIN-RELATED"/>
    <property type="match status" value="1"/>
</dbReference>
<evidence type="ECO:0000313" key="2">
    <source>
        <dbReference type="EMBL" id="ALJ97981.1"/>
    </source>
</evidence>
<sequence>MAIRNNLAVLLAERKLKTSQVAVDTGISLSSLASIVYNRSKMIQLSTLDILCQYLQVTPAEFFVYDSHPTSPDWYLSIKQR</sequence>
<dbReference type="Proteomes" id="UP000203929">
    <property type="component" value="Segment"/>
</dbReference>
<dbReference type="PROSITE" id="PS50943">
    <property type="entry name" value="HTH_CROC1"/>
    <property type="match status" value="1"/>
</dbReference>
<dbReference type="KEGG" id="vg:26628314"/>
<reference evidence="2 3" key="1">
    <citation type="journal article" date="2016" name="Appl. Environ. Microbiol.">
        <title>Genomic Diversity of Phages Infecting Probiotic Strains of Lactobacillus paracasei.</title>
        <authorList>
            <person name="Mercanti D.J."/>
            <person name="Rousseau G.M."/>
            <person name="Capra M.L."/>
            <person name="Quiberoni A."/>
            <person name="Tremblay D.M."/>
            <person name="Labrie S.J."/>
            <person name="Moineau S."/>
        </authorList>
    </citation>
    <scope>NUCLEOTIDE SEQUENCE [LARGE SCALE GENOMIC DNA]</scope>
</reference>
<dbReference type="EMBL" id="KR905068">
    <property type="protein sequence ID" value="ALJ97981.1"/>
    <property type="molecule type" value="Genomic_DNA"/>
</dbReference>
<evidence type="ECO:0000313" key="3">
    <source>
        <dbReference type="Proteomes" id="UP000203929"/>
    </source>
</evidence>
<dbReference type="GO" id="GO:0003677">
    <property type="term" value="F:DNA binding"/>
    <property type="evidence" value="ECO:0007669"/>
    <property type="project" value="InterPro"/>
</dbReference>
<dbReference type="SMART" id="SM00530">
    <property type="entry name" value="HTH_XRE"/>
    <property type="match status" value="1"/>
</dbReference>
<dbReference type="GeneID" id="26628314"/>
<dbReference type="RefSeq" id="YP_009201532.1">
    <property type="nucleotide sequence ID" value="NC_028830.1"/>
</dbReference>
<organism evidence="2 3">
    <name type="scientific">Lactobacillus phage iA2</name>
    <dbReference type="NCBI Taxonomy" id="1739609"/>
    <lineage>
        <taxon>Viruses</taxon>
        <taxon>Duplodnaviria</taxon>
        <taxon>Heunggongvirae</taxon>
        <taxon>Uroviricota</taxon>
        <taxon>Caudoviricetes</taxon>
        <taxon>Iaduovirus</taxon>
        <taxon>Iaduovirus iA2</taxon>
    </lineage>
</organism>
<protein>
    <submittedName>
        <fullName evidence="2">Transcriptional regulator</fullName>
    </submittedName>
</protein>